<keyword evidence="15" id="KW-0653">Protein transport</keyword>
<organism evidence="26 27">
    <name type="scientific">Latimeria chalumnae</name>
    <name type="common">Coelacanth</name>
    <dbReference type="NCBI Taxonomy" id="7897"/>
    <lineage>
        <taxon>Eukaryota</taxon>
        <taxon>Metazoa</taxon>
        <taxon>Chordata</taxon>
        <taxon>Craniata</taxon>
        <taxon>Vertebrata</taxon>
        <taxon>Euteleostomi</taxon>
        <taxon>Coelacanthiformes</taxon>
        <taxon>Coelacanthidae</taxon>
        <taxon>Latimeria</taxon>
    </lineage>
</organism>
<protein>
    <recommendedName>
        <fullName evidence="20">Extracellular tyrosine-protein kinase PKDCC</fullName>
        <ecNumber evidence="3">2.7.10.2</ecNumber>
    </recommendedName>
    <alternativeName>
        <fullName evidence="21">Protein kinase domain-containing protein, cytoplasmic</fullName>
    </alternativeName>
    <alternativeName>
        <fullName evidence="22">Protein kinase-like protein SgK493</fullName>
    </alternativeName>
    <alternativeName>
        <fullName evidence="23">Sugen kinase 493</fullName>
    </alternativeName>
    <alternativeName>
        <fullName evidence="24">Vertebrate lonesome kinase</fullName>
    </alternativeName>
</protein>
<reference evidence="26" key="3">
    <citation type="submission" date="2025-09" db="UniProtKB">
        <authorList>
            <consortium name="Ensembl"/>
        </authorList>
    </citation>
    <scope>IDENTIFICATION</scope>
</reference>
<name>H3ARN9_LATCH</name>
<evidence type="ECO:0000256" key="23">
    <source>
        <dbReference type="ARBA" id="ARBA00080589"/>
    </source>
</evidence>
<dbReference type="GO" id="GO:0001501">
    <property type="term" value="P:skeletal system development"/>
    <property type="evidence" value="ECO:0007669"/>
    <property type="project" value="UniProtKB-ARBA"/>
</dbReference>
<keyword evidence="16" id="KW-0333">Golgi apparatus</keyword>
<keyword evidence="17" id="KW-0829">Tyrosine-protein kinase</keyword>
<evidence type="ECO:0000256" key="1">
    <source>
        <dbReference type="ARBA" id="ARBA00004555"/>
    </source>
</evidence>
<accession>H3ARN9</accession>
<dbReference type="GO" id="GO:0030154">
    <property type="term" value="P:cell differentiation"/>
    <property type="evidence" value="ECO:0007669"/>
    <property type="project" value="UniProtKB-KW"/>
</dbReference>
<keyword evidence="8" id="KW-0808">Transferase</keyword>
<keyword evidence="14" id="KW-0892">Osteogenesis</keyword>
<dbReference type="Pfam" id="PF12260">
    <property type="entry name" value="PIP49_C"/>
    <property type="match status" value="1"/>
</dbReference>
<evidence type="ECO:0000313" key="26">
    <source>
        <dbReference type="Ensembl" id="ENSLACP00000012310.1"/>
    </source>
</evidence>
<keyword evidence="6" id="KW-0964">Secreted</keyword>
<keyword evidence="18" id="KW-0325">Glycoprotein</keyword>
<keyword evidence="10" id="KW-0547">Nucleotide-binding</keyword>
<evidence type="ECO:0000256" key="8">
    <source>
        <dbReference type="ARBA" id="ARBA00022679"/>
    </source>
</evidence>
<keyword evidence="4" id="KW-0813">Transport</keyword>
<dbReference type="GO" id="GO:0001503">
    <property type="term" value="P:ossification"/>
    <property type="evidence" value="ECO:0007669"/>
    <property type="project" value="UniProtKB-KW"/>
</dbReference>
<evidence type="ECO:0000256" key="17">
    <source>
        <dbReference type="ARBA" id="ARBA00023137"/>
    </source>
</evidence>
<evidence type="ECO:0000256" key="19">
    <source>
        <dbReference type="ARBA" id="ARBA00051942"/>
    </source>
</evidence>
<dbReference type="AlphaFoldDB" id="H3ARN9"/>
<reference evidence="27" key="1">
    <citation type="submission" date="2011-08" db="EMBL/GenBank/DDBJ databases">
        <title>The draft genome of Latimeria chalumnae.</title>
        <authorList>
            <person name="Di Palma F."/>
            <person name="Alfoldi J."/>
            <person name="Johnson J."/>
            <person name="Berlin A."/>
            <person name="Gnerre S."/>
            <person name="Jaffe D."/>
            <person name="MacCallum I."/>
            <person name="Young S."/>
            <person name="Walker B.J."/>
            <person name="Lander E."/>
            <person name="Lindblad-Toh K."/>
        </authorList>
    </citation>
    <scope>NUCLEOTIDE SEQUENCE [LARGE SCALE GENOMIC DNA]</scope>
    <source>
        <strain evidence="27">Wild caught</strain>
    </source>
</reference>
<comment type="catalytic activity">
    <reaction evidence="19">
        <text>L-tyrosyl-[protein] + ATP = O-phospho-L-tyrosyl-[protein] + ADP + H(+)</text>
        <dbReference type="Rhea" id="RHEA:10596"/>
        <dbReference type="Rhea" id="RHEA-COMP:10136"/>
        <dbReference type="Rhea" id="RHEA-COMP:20101"/>
        <dbReference type="ChEBI" id="CHEBI:15378"/>
        <dbReference type="ChEBI" id="CHEBI:30616"/>
        <dbReference type="ChEBI" id="CHEBI:46858"/>
        <dbReference type="ChEBI" id="CHEBI:61978"/>
        <dbReference type="ChEBI" id="CHEBI:456216"/>
        <dbReference type="EC" id="2.7.10.2"/>
    </reaction>
    <physiologicalReaction direction="left-to-right" evidence="19">
        <dbReference type="Rhea" id="RHEA:10597"/>
    </physiologicalReaction>
</comment>
<evidence type="ECO:0000259" key="25">
    <source>
        <dbReference type="PROSITE" id="PS50011"/>
    </source>
</evidence>
<evidence type="ECO:0000256" key="10">
    <source>
        <dbReference type="ARBA" id="ARBA00022741"/>
    </source>
</evidence>
<dbReference type="Gene3D" id="1.10.510.10">
    <property type="entry name" value="Transferase(Phosphotransferase) domain 1"/>
    <property type="match status" value="1"/>
</dbReference>
<dbReference type="SUPFAM" id="SSF56112">
    <property type="entry name" value="Protein kinase-like (PK-like)"/>
    <property type="match status" value="1"/>
</dbReference>
<evidence type="ECO:0000256" key="20">
    <source>
        <dbReference type="ARBA" id="ARBA00072258"/>
    </source>
</evidence>
<feature type="domain" description="Protein kinase" evidence="25">
    <location>
        <begin position="21"/>
        <end position="381"/>
    </location>
</feature>
<dbReference type="Ensembl" id="ENSLACT00000012403.1">
    <property type="protein sequence ID" value="ENSLACP00000012310.1"/>
    <property type="gene ID" value="ENSLACG00000010839.1"/>
</dbReference>
<evidence type="ECO:0000256" key="18">
    <source>
        <dbReference type="ARBA" id="ARBA00023180"/>
    </source>
</evidence>
<dbReference type="PANTHER" id="PTHR46448:SF2">
    <property type="entry name" value="PROTEIN KINASE DOMAIN-CONTAINING PROTEIN"/>
    <property type="match status" value="1"/>
</dbReference>
<dbReference type="EMBL" id="AFYH01024446">
    <property type="status" value="NOT_ANNOTATED_CDS"/>
    <property type="molecule type" value="Genomic_DNA"/>
</dbReference>
<evidence type="ECO:0000256" key="14">
    <source>
        <dbReference type="ARBA" id="ARBA00022855"/>
    </source>
</evidence>
<evidence type="ECO:0000256" key="2">
    <source>
        <dbReference type="ARBA" id="ARBA00004613"/>
    </source>
</evidence>
<dbReference type="GO" id="GO:0005524">
    <property type="term" value="F:ATP binding"/>
    <property type="evidence" value="ECO:0007669"/>
    <property type="project" value="UniProtKB-KW"/>
</dbReference>
<keyword evidence="12" id="KW-0221">Differentiation</keyword>
<evidence type="ECO:0000256" key="16">
    <source>
        <dbReference type="ARBA" id="ARBA00023034"/>
    </source>
</evidence>
<dbReference type="InterPro" id="IPR000719">
    <property type="entry name" value="Prot_kinase_dom"/>
</dbReference>
<evidence type="ECO:0000256" key="3">
    <source>
        <dbReference type="ARBA" id="ARBA00011903"/>
    </source>
</evidence>
<keyword evidence="9" id="KW-0732">Signal</keyword>
<dbReference type="eggNOG" id="KOG1187">
    <property type="taxonomic scope" value="Eukaryota"/>
</dbReference>
<dbReference type="GO" id="GO:0015031">
    <property type="term" value="P:protein transport"/>
    <property type="evidence" value="ECO:0007669"/>
    <property type="project" value="UniProtKB-KW"/>
</dbReference>
<dbReference type="EMBL" id="AFYH01024445">
    <property type="status" value="NOT_ANNOTATED_CDS"/>
    <property type="molecule type" value="Genomic_DNA"/>
</dbReference>
<dbReference type="GO" id="GO:0005794">
    <property type="term" value="C:Golgi apparatus"/>
    <property type="evidence" value="ECO:0007669"/>
    <property type="project" value="UniProtKB-SubCell"/>
</dbReference>
<dbReference type="PANTHER" id="PTHR46448">
    <property type="entry name" value="PROTEIN KINASE DOMAIN-CONTAINING PROTEIN"/>
    <property type="match status" value="1"/>
</dbReference>
<sequence length="381" mass="42874">DAILAGTGGSGSLGCDEFSKVAGVEFIRSGYTKTVLKGVLPQGTAIAIKSINGEGNDMKRCVQRHGDVEGCYSLASYKLVKEIVLLHKLKHPNIIQLHGYCCDNRLDPVMRVSAMLELGYPLEMIELLQTPWEERFKICMDLVKLLHYLAYSPLGSVVLLDFQLRQFVMVDGDLKVTDVDDASIEELSCSKDSDCKLDFPTRSFILKCGPTGKCQGMNERKNLYNAYRYFFTYLLPHSAPSVLQPLLYEIMNSTGELRSGINDTLKAFEKILHLYKHGLYLPTGLHCLKEYTVIKGVRYKESYGYRCWPSYDHQGCLLSVHNTEEAAAICKSHPQCQTFIVTQKRTWTVGRYLVSFRSGFTSLLQDISSTVYMKKPSTFGA</sequence>
<proteinExistence type="predicted"/>
<keyword evidence="13" id="KW-0067">ATP-binding</keyword>
<dbReference type="InterPro" id="IPR022049">
    <property type="entry name" value="FAM69_kinase_dom"/>
</dbReference>
<evidence type="ECO:0000256" key="11">
    <source>
        <dbReference type="ARBA" id="ARBA00022777"/>
    </source>
</evidence>
<evidence type="ECO:0000256" key="24">
    <source>
        <dbReference type="ARBA" id="ARBA00082327"/>
    </source>
</evidence>
<dbReference type="PROSITE" id="PS50011">
    <property type="entry name" value="PROTEIN_KINASE_DOM"/>
    <property type="match status" value="1"/>
</dbReference>
<evidence type="ECO:0000256" key="6">
    <source>
        <dbReference type="ARBA" id="ARBA00022525"/>
    </source>
</evidence>
<evidence type="ECO:0000313" key="27">
    <source>
        <dbReference type="Proteomes" id="UP000008672"/>
    </source>
</evidence>
<dbReference type="GO" id="GO:0005576">
    <property type="term" value="C:extracellular region"/>
    <property type="evidence" value="ECO:0007669"/>
    <property type="project" value="UniProtKB-SubCell"/>
</dbReference>
<evidence type="ECO:0000256" key="7">
    <source>
        <dbReference type="ARBA" id="ARBA00022553"/>
    </source>
</evidence>
<dbReference type="GO" id="GO:0004715">
    <property type="term" value="F:non-membrane spanning protein tyrosine kinase activity"/>
    <property type="evidence" value="ECO:0007669"/>
    <property type="project" value="UniProtKB-EC"/>
</dbReference>
<evidence type="ECO:0000256" key="22">
    <source>
        <dbReference type="ARBA" id="ARBA00079014"/>
    </source>
</evidence>
<evidence type="ECO:0000256" key="4">
    <source>
        <dbReference type="ARBA" id="ARBA00022448"/>
    </source>
</evidence>
<dbReference type="Proteomes" id="UP000008672">
    <property type="component" value="Unassembled WGS sequence"/>
</dbReference>
<keyword evidence="5" id="KW-0217">Developmental protein</keyword>
<evidence type="ECO:0000256" key="9">
    <source>
        <dbReference type="ARBA" id="ARBA00022729"/>
    </source>
</evidence>
<evidence type="ECO:0000256" key="13">
    <source>
        <dbReference type="ARBA" id="ARBA00022840"/>
    </source>
</evidence>
<dbReference type="GeneTree" id="ENSGT00390000001205"/>
<gene>
    <name evidence="26" type="primary">PKDCCB</name>
</gene>
<evidence type="ECO:0000256" key="5">
    <source>
        <dbReference type="ARBA" id="ARBA00022473"/>
    </source>
</evidence>
<dbReference type="InterPro" id="IPR011009">
    <property type="entry name" value="Kinase-like_dom_sf"/>
</dbReference>
<evidence type="ECO:0000256" key="12">
    <source>
        <dbReference type="ARBA" id="ARBA00022782"/>
    </source>
</evidence>
<keyword evidence="27" id="KW-1185">Reference proteome</keyword>
<dbReference type="InterPro" id="IPR042983">
    <property type="entry name" value="PKDCC"/>
</dbReference>
<keyword evidence="11" id="KW-0418">Kinase</keyword>
<comment type="subcellular location">
    <subcellularLocation>
        <location evidence="1">Golgi apparatus</location>
    </subcellularLocation>
    <subcellularLocation>
        <location evidence="2">Secreted</location>
    </subcellularLocation>
</comment>
<dbReference type="EC" id="2.7.10.2" evidence="3"/>
<dbReference type="STRING" id="7897.ENSLACP00000012310"/>
<dbReference type="FunFam" id="1.10.510.10:FF:000552">
    <property type="entry name" value="extracellular tyrosine-protein kinase PKDCC isoform X5"/>
    <property type="match status" value="1"/>
</dbReference>
<dbReference type="HOGENOM" id="CLU_044025_0_0_1"/>
<evidence type="ECO:0000256" key="21">
    <source>
        <dbReference type="ARBA" id="ARBA00078617"/>
    </source>
</evidence>
<keyword evidence="7" id="KW-0597">Phosphoprotein</keyword>
<dbReference type="OMA" id="SHPQCQS"/>
<reference evidence="26" key="2">
    <citation type="submission" date="2025-08" db="UniProtKB">
        <authorList>
            <consortium name="Ensembl"/>
        </authorList>
    </citation>
    <scope>IDENTIFICATION</scope>
</reference>
<dbReference type="InParanoid" id="H3ARN9"/>
<evidence type="ECO:0000256" key="15">
    <source>
        <dbReference type="ARBA" id="ARBA00022927"/>
    </source>
</evidence>